<dbReference type="AlphaFoldDB" id="A0A5N5QI56"/>
<feature type="region of interest" description="Disordered" evidence="1">
    <location>
        <begin position="1"/>
        <end position="20"/>
    </location>
</feature>
<gene>
    <name evidence="2" type="ORF">CTheo_5217</name>
</gene>
<dbReference type="SUPFAM" id="SSF52047">
    <property type="entry name" value="RNI-like"/>
    <property type="match status" value="1"/>
</dbReference>
<dbReference type="EMBL" id="SSOP01000110">
    <property type="protein sequence ID" value="KAB5591344.1"/>
    <property type="molecule type" value="Genomic_DNA"/>
</dbReference>
<protein>
    <submittedName>
        <fullName evidence="2">F-box-like protein</fullName>
    </submittedName>
</protein>
<evidence type="ECO:0000313" key="3">
    <source>
        <dbReference type="Proteomes" id="UP000383932"/>
    </source>
</evidence>
<accession>A0A5N5QI56</accession>
<dbReference type="Gene3D" id="3.80.10.10">
    <property type="entry name" value="Ribonuclease Inhibitor"/>
    <property type="match status" value="1"/>
</dbReference>
<comment type="caution">
    <text evidence="2">The sequence shown here is derived from an EMBL/GenBank/DDBJ whole genome shotgun (WGS) entry which is preliminary data.</text>
</comment>
<sequence>MTLPHPELVPRPEEDAETPERSSLADALYYFRQLDVDWANETALFRKRTQRITHLRITHSNLFNLLVLYLLQDSYPSALQGIFPRLTTLTLEGNHPAPLISQSITKFPSIRHITFETIGYGPRFRSPHLPSWRLACQPATRLVSFSINFVGGSNEPPWAETGTAYPPLLLSPFVLTRPWKHIGLPGRIVGNHMFSTLASIESLETLTITDSLRSFDGYAKHRGSAFKSLHTLRLLNVTTGEDFFKGLVLPSVQNLELEFSPDRREGVNFGSAVSYLAAMVQACPNASSVMFHVKDRPLIRLSALYSDSEDESDGLAASVDIFPDSAFEPLLTLGSLEQLVVRLPSKSSVILSDDFLSRAARSWPHLRELDMDQPHSTQTAVTLQGLVPLARHCPKLSTLQLGIQPSHIHTVFNAELYMRENGGMSDACALTHLNIGCPPVYSAEAVAAFFSTLFPNLRRIECPTIANSDLYSRADYFVWSQVVRTIHERDRDLDNLARMLRAKDLTEKHELANRDFILSSIDDSDEDYWAYSGSEDESYSSDNE</sequence>
<reference evidence="2 3" key="1">
    <citation type="journal article" date="2019" name="Fungal Biol. Biotechnol.">
        <title>Draft genome sequence of fastidious pathogen Ceratobasidium theobromae, which causes vascular-streak dieback in Theobroma cacao.</title>
        <authorList>
            <person name="Ali S.S."/>
            <person name="Asman A."/>
            <person name="Shao J."/>
            <person name="Firmansyah A.P."/>
            <person name="Susilo A.W."/>
            <person name="Rosmana A."/>
            <person name="McMahon P."/>
            <person name="Junaid M."/>
            <person name="Guest D."/>
            <person name="Kheng T.Y."/>
            <person name="Meinhardt L.W."/>
            <person name="Bailey B.A."/>
        </authorList>
    </citation>
    <scope>NUCLEOTIDE SEQUENCE [LARGE SCALE GENOMIC DNA]</scope>
    <source>
        <strain evidence="2 3">CT2</strain>
    </source>
</reference>
<dbReference type="OrthoDB" id="2794631at2759"/>
<dbReference type="InterPro" id="IPR032675">
    <property type="entry name" value="LRR_dom_sf"/>
</dbReference>
<evidence type="ECO:0000313" key="2">
    <source>
        <dbReference type="EMBL" id="KAB5591344.1"/>
    </source>
</evidence>
<keyword evidence="3" id="KW-1185">Reference proteome</keyword>
<organism evidence="2 3">
    <name type="scientific">Ceratobasidium theobromae</name>
    <dbReference type="NCBI Taxonomy" id="1582974"/>
    <lineage>
        <taxon>Eukaryota</taxon>
        <taxon>Fungi</taxon>
        <taxon>Dikarya</taxon>
        <taxon>Basidiomycota</taxon>
        <taxon>Agaricomycotina</taxon>
        <taxon>Agaricomycetes</taxon>
        <taxon>Cantharellales</taxon>
        <taxon>Ceratobasidiaceae</taxon>
        <taxon>Ceratobasidium</taxon>
    </lineage>
</organism>
<evidence type="ECO:0000256" key="1">
    <source>
        <dbReference type="SAM" id="MobiDB-lite"/>
    </source>
</evidence>
<name>A0A5N5QI56_9AGAM</name>
<proteinExistence type="predicted"/>
<dbReference type="Proteomes" id="UP000383932">
    <property type="component" value="Unassembled WGS sequence"/>
</dbReference>